<sequence>MASIRHDSVAFFWAVVPFGYDQSILCCKPPRGLLLATSTTTLVLLSHFSPEIFHRTCTITKLVSRPSFESKRDHPGTSLSVAAEETANFAGSKMGYGQEKKTRNQTNVEIVERGEIFFFYRPKVEREEAHTPDDVQRLYIVLRPESGEKSNIEEKQDPHSGKEEAKLNAEADGKKPTHSRGKDKVNEGGHGSQEVDISKQPLFRFIVMGKKILPDPSQKRGRPFWGFVELVTTRIEDVKDALKGKEYDTATRGHRHTEPARALAEGIYRILRHNPGKRMHTHLVYKLEYPPEDTKNEAQESLNVEREGSFLIQIKNPDDKKWDNRQFQGLQSKRRAAFPAHLQGQFGSRKFNPADPPDFLNYEGCEFLLIAASDDIEEELGLELKTEVENSHDPSCSDLVRTFGETASVRPLLEGSWV</sequence>
<organism evidence="1 2">
    <name type="scientific">Catharanthus roseus</name>
    <name type="common">Madagascar periwinkle</name>
    <name type="synonym">Vinca rosea</name>
    <dbReference type="NCBI Taxonomy" id="4058"/>
    <lineage>
        <taxon>Eukaryota</taxon>
        <taxon>Viridiplantae</taxon>
        <taxon>Streptophyta</taxon>
        <taxon>Embryophyta</taxon>
        <taxon>Tracheophyta</taxon>
        <taxon>Spermatophyta</taxon>
        <taxon>Magnoliopsida</taxon>
        <taxon>eudicotyledons</taxon>
        <taxon>Gunneridae</taxon>
        <taxon>Pentapetalae</taxon>
        <taxon>asterids</taxon>
        <taxon>lamiids</taxon>
        <taxon>Gentianales</taxon>
        <taxon>Apocynaceae</taxon>
        <taxon>Rauvolfioideae</taxon>
        <taxon>Vinceae</taxon>
        <taxon>Catharanthinae</taxon>
        <taxon>Catharanthus</taxon>
    </lineage>
</organism>
<comment type="caution">
    <text evidence="1">The sequence shown here is derived from an EMBL/GenBank/DDBJ whole genome shotgun (WGS) entry which is preliminary data.</text>
</comment>
<evidence type="ECO:0000313" key="2">
    <source>
        <dbReference type="Proteomes" id="UP001060085"/>
    </source>
</evidence>
<reference evidence="2" key="1">
    <citation type="journal article" date="2023" name="Nat. Plants">
        <title>Single-cell RNA sequencing provides a high-resolution roadmap for understanding the multicellular compartmentation of specialized metabolism.</title>
        <authorList>
            <person name="Sun S."/>
            <person name="Shen X."/>
            <person name="Li Y."/>
            <person name="Li Y."/>
            <person name="Wang S."/>
            <person name="Li R."/>
            <person name="Zhang H."/>
            <person name="Shen G."/>
            <person name="Guo B."/>
            <person name="Wei J."/>
            <person name="Xu J."/>
            <person name="St-Pierre B."/>
            <person name="Chen S."/>
            <person name="Sun C."/>
        </authorList>
    </citation>
    <scope>NUCLEOTIDE SEQUENCE [LARGE SCALE GENOMIC DNA]</scope>
</reference>
<keyword evidence="2" id="KW-1185">Reference proteome</keyword>
<accession>A0ACC0AGD8</accession>
<name>A0ACC0AGD8_CATRO</name>
<evidence type="ECO:0000313" key="1">
    <source>
        <dbReference type="EMBL" id="KAI5659998.1"/>
    </source>
</evidence>
<gene>
    <name evidence="1" type="ORF">M9H77_28791</name>
</gene>
<dbReference type="EMBL" id="CM044706">
    <property type="protein sequence ID" value="KAI5659998.1"/>
    <property type="molecule type" value="Genomic_DNA"/>
</dbReference>
<dbReference type="Proteomes" id="UP001060085">
    <property type="component" value="Linkage Group LG06"/>
</dbReference>
<proteinExistence type="predicted"/>
<protein>
    <submittedName>
        <fullName evidence="1">Uncharacterized protein</fullName>
    </submittedName>
</protein>